<dbReference type="PANTHER" id="PTHR12741:SF16">
    <property type="entry name" value="CALLOSE SYNTHASE 7"/>
    <property type="match status" value="1"/>
</dbReference>
<keyword evidence="3" id="KW-0812">Transmembrane</keyword>
<accession>A0A7N2RFD8</accession>
<dbReference type="EnsemblPlants" id="QL93p0178_0025:mrna">
    <property type="protein sequence ID" value="QL93p0178_0025:mrna"/>
    <property type="gene ID" value="QL93p0178_0025"/>
</dbReference>
<feature type="region of interest" description="Disordered" evidence="2">
    <location>
        <begin position="1331"/>
        <end position="1353"/>
    </location>
</feature>
<feature type="compositionally biased region" description="Basic residues" evidence="2">
    <location>
        <begin position="558"/>
        <end position="570"/>
    </location>
</feature>
<dbReference type="InterPro" id="IPR036397">
    <property type="entry name" value="RNaseH_sf"/>
</dbReference>
<feature type="domain" description="Integrase catalytic" evidence="4">
    <location>
        <begin position="739"/>
        <end position="909"/>
    </location>
</feature>
<dbReference type="PROSITE" id="PS50994">
    <property type="entry name" value="INTEGRASE"/>
    <property type="match status" value="1"/>
</dbReference>
<evidence type="ECO:0000313" key="5">
    <source>
        <dbReference type="EnsemblPlants" id="QL93p0178_0025:mrna"/>
    </source>
</evidence>
<dbReference type="InterPro" id="IPR025724">
    <property type="entry name" value="GAG-pre-integrase_dom"/>
</dbReference>
<dbReference type="Gene3D" id="3.30.420.10">
    <property type="entry name" value="Ribonuclease H-like superfamily/Ribonuclease H"/>
    <property type="match status" value="1"/>
</dbReference>
<feature type="region of interest" description="Disordered" evidence="2">
    <location>
        <begin position="536"/>
        <end position="576"/>
    </location>
</feature>
<dbReference type="Pfam" id="PF13976">
    <property type="entry name" value="gag_pre-integrs"/>
    <property type="match status" value="1"/>
</dbReference>
<dbReference type="InterPro" id="IPR043502">
    <property type="entry name" value="DNA/RNA_pol_sf"/>
</dbReference>
<dbReference type="SUPFAM" id="SSF53098">
    <property type="entry name" value="Ribonuclease H-like"/>
    <property type="match status" value="1"/>
</dbReference>
<dbReference type="Proteomes" id="UP000594261">
    <property type="component" value="Unassembled WGS sequence"/>
</dbReference>
<proteinExistence type="predicted"/>
<dbReference type="Gramene" id="QL93p0178_0025:mrna">
    <property type="protein sequence ID" value="QL93p0178_0025:mrna"/>
    <property type="gene ID" value="QL93p0178_0025"/>
</dbReference>
<dbReference type="InterPro" id="IPR054722">
    <property type="entry name" value="PolX-like_BBD"/>
</dbReference>
<dbReference type="GO" id="GO:0015074">
    <property type="term" value="P:DNA integration"/>
    <property type="evidence" value="ECO:0007669"/>
    <property type="project" value="InterPro"/>
</dbReference>
<keyword evidence="1" id="KW-0645">Protease</keyword>
<keyword evidence="3" id="KW-0472">Membrane</keyword>
<keyword evidence="1" id="KW-0064">Aspartyl protease</keyword>
<dbReference type="Pfam" id="PF02364">
    <property type="entry name" value="Glucan_synthase"/>
    <property type="match status" value="2"/>
</dbReference>
<dbReference type="Pfam" id="PF00665">
    <property type="entry name" value="rve"/>
    <property type="match status" value="1"/>
</dbReference>
<evidence type="ECO:0000256" key="1">
    <source>
        <dbReference type="ARBA" id="ARBA00022750"/>
    </source>
</evidence>
<feature type="compositionally biased region" description="Low complexity" evidence="2">
    <location>
        <begin position="547"/>
        <end position="557"/>
    </location>
</feature>
<dbReference type="PANTHER" id="PTHR12741">
    <property type="entry name" value="LYST-INTERACTING PROTEIN LIP5 DOPAMINE RESPONSIVE PROTEIN DRG-1"/>
    <property type="match status" value="1"/>
</dbReference>
<dbReference type="Pfam" id="PF25597">
    <property type="entry name" value="SH3_retrovirus"/>
    <property type="match status" value="1"/>
</dbReference>
<dbReference type="GO" id="GO:0000148">
    <property type="term" value="C:1,3-beta-D-glucan synthase complex"/>
    <property type="evidence" value="ECO:0007669"/>
    <property type="project" value="InterPro"/>
</dbReference>
<dbReference type="SUPFAM" id="SSF56672">
    <property type="entry name" value="DNA/RNA polymerases"/>
    <property type="match status" value="1"/>
</dbReference>
<dbReference type="GO" id="GO:0004190">
    <property type="term" value="F:aspartic-type endopeptidase activity"/>
    <property type="evidence" value="ECO:0007669"/>
    <property type="project" value="UniProtKB-KW"/>
</dbReference>
<keyword evidence="1" id="KW-0378">Hydrolase</keyword>
<keyword evidence="3" id="KW-1133">Transmembrane helix</keyword>
<dbReference type="InterPro" id="IPR001584">
    <property type="entry name" value="Integrase_cat-core"/>
</dbReference>
<feature type="transmembrane region" description="Helical" evidence="3">
    <location>
        <begin position="173"/>
        <end position="196"/>
    </location>
</feature>
<evidence type="ECO:0000256" key="2">
    <source>
        <dbReference type="SAM" id="MobiDB-lite"/>
    </source>
</evidence>
<dbReference type="InterPro" id="IPR003440">
    <property type="entry name" value="Glyco_trans_48_dom"/>
</dbReference>
<dbReference type="InterPro" id="IPR012337">
    <property type="entry name" value="RNaseH-like_sf"/>
</dbReference>
<evidence type="ECO:0000259" key="4">
    <source>
        <dbReference type="PROSITE" id="PS50994"/>
    </source>
</evidence>
<dbReference type="Pfam" id="PF07727">
    <property type="entry name" value="RVT_2"/>
    <property type="match status" value="1"/>
</dbReference>
<evidence type="ECO:0000256" key="3">
    <source>
        <dbReference type="SAM" id="Phobius"/>
    </source>
</evidence>
<dbReference type="GO" id="GO:0003843">
    <property type="term" value="F:1,3-beta-D-glucan synthase activity"/>
    <property type="evidence" value="ECO:0007669"/>
    <property type="project" value="InterPro"/>
</dbReference>
<dbReference type="InParanoid" id="A0A7N2RFD8"/>
<reference evidence="5" key="1">
    <citation type="submission" date="2021-01" db="UniProtKB">
        <authorList>
            <consortium name="EnsemblPlants"/>
        </authorList>
    </citation>
    <scope>IDENTIFICATION</scope>
</reference>
<evidence type="ECO:0000313" key="6">
    <source>
        <dbReference type="Proteomes" id="UP000594261"/>
    </source>
</evidence>
<dbReference type="Pfam" id="PF22936">
    <property type="entry name" value="Pol_BBD"/>
    <property type="match status" value="1"/>
</dbReference>
<feature type="compositionally biased region" description="Basic and acidic residues" evidence="2">
    <location>
        <begin position="1338"/>
        <end position="1353"/>
    </location>
</feature>
<dbReference type="InterPro" id="IPR013103">
    <property type="entry name" value="RVT_2"/>
</dbReference>
<dbReference type="InterPro" id="IPR057670">
    <property type="entry name" value="SH3_retrovirus"/>
</dbReference>
<dbReference type="Pfam" id="PF14223">
    <property type="entry name" value="Retrotran_gag_2"/>
    <property type="match status" value="1"/>
</dbReference>
<dbReference type="GO" id="GO:0003676">
    <property type="term" value="F:nucleic acid binding"/>
    <property type="evidence" value="ECO:0007669"/>
    <property type="project" value="InterPro"/>
</dbReference>
<organism evidence="5 6">
    <name type="scientific">Quercus lobata</name>
    <name type="common">Valley oak</name>
    <dbReference type="NCBI Taxonomy" id="97700"/>
    <lineage>
        <taxon>Eukaryota</taxon>
        <taxon>Viridiplantae</taxon>
        <taxon>Streptophyta</taxon>
        <taxon>Embryophyta</taxon>
        <taxon>Tracheophyta</taxon>
        <taxon>Spermatophyta</taxon>
        <taxon>Magnoliopsida</taxon>
        <taxon>eudicotyledons</taxon>
        <taxon>Gunneridae</taxon>
        <taxon>Pentapetalae</taxon>
        <taxon>rosids</taxon>
        <taxon>fabids</taxon>
        <taxon>Fagales</taxon>
        <taxon>Fagaceae</taxon>
        <taxon>Quercus</taxon>
    </lineage>
</organism>
<dbReference type="GO" id="GO:0005886">
    <property type="term" value="C:plasma membrane"/>
    <property type="evidence" value="ECO:0007669"/>
    <property type="project" value="TreeGrafter"/>
</dbReference>
<name>A0A7N2RFD8_QUELO</name>
<keyword evidence="6" id="KW-1185">Reference proteome</keyword>
<dbReference type="CDD" id="cd09272">
    <property type="entry name" value="RNase_HI_RT_Ty1"/>
    <property type="match status" value="1"/>
</dbReference>
<protein>
    <recommendedName>
        <fullName evidence="4">Integrase catalytic domain-containing protein</fullName>
    </recommendedName>
</protein>
<dbReference type="GO" id="GO:0006075">
    <property type="term" value="P:(1-&gt;3)-beta-D-glucan biosynthetic process"/>
    <property type="evidence" value="ECO:0007669"/>
    <property type="project" value="InterPro"/>
</dbReference>
<sequence length="1616" mass="183526">MNQDNYFEEAFKMRNVLEEYLKPQHSQQKPTILGLREHIFTGSFSSLAQFVSNQETSFVTIGQRILANPLRVRFHYGHPDIFDRIFHITRGDISKASKMINLNENISAGLNSTLRGGFITHHEYIQVGKGCDVGMNQISLFETKLANGNGEQTLSRDVYHLGHRFDLYRMLSFYFTTVGFYFSSMLTVLTVDVFLYGRMYLVFSGIEKEILRNPSIQQSKALEELGTKAHYYGRTILHGGSKYQATGRGFIVFHAKFTDNYRLYSRSHFVKGLELFIPLIVYEAYGQSYHTSYLDQFITFSMWFLVASWLFAPFVFNPSGFDWPKIVDDWTDWKMWMGNRGEEAGKASGIEKFDGTDFGFWRMQIEDYLYGRKLHLPLLGEKPEAMKAEEWALLDRQVLGVIRLTLSRSVAHNVVKEKTTADLMKVLFGMYEKPSANNKVHLMKKLFNLKMAENASVAQHLNEFNTITNQLSSVEIDFDDEIRALIVLASLPNSWEAMRMAVSNSTGKEKLKYNDIRDLILAEEIRRRDAGETFGSGSALNLETRGRGNNRNSNPGRSKSRNSNRNRSKSRSGQQVQCWNCGKTGDFGKVYLADGSALDVVGMGDVRILLPNGSVWLLEKIRHIPDLRRNLISVGQLDDEGHAIQFVGGTWKVTKGAKVLARGKKTGTLYMTSSPRDTIAVADASTDTNLWHRRLGHMSEKGMKMLLSKGKLPELKSIDFDMCESCILGKQKKVSFLKTGRTPKAEKLELVHTDLWGPSPVASLGGSRYYITFINDSSRKVWVYFLKNKSDVFETFKKWKAMVETETGLKVKCLRSDNGGEYIDGGFSEYCAAQGIRMEKTIPGTPQQNGAAERMNRTLNERARSMRLHAGLPKTFWADAVSTAAYLINRGPSVPMEFRLPEEVWSGKEVKFSHLKVFGCVSYVHIDSDARSKLDAKSKICFFIGYGDEKFGYRFWDEQNRKIIKSRNVIFNEQVMYKDKSTVVSDVTGIDQKKSEFVNLDELTEGTVQKRGEEDKENVNSQVDLSTPVAEVRRSSRNIRPPQRYSPALNYLLLTDGGEPECYNEALQDENSSKWELAMKDEMDSLLGNQTWELTELPVGKKALHNKWVYRIKNEHDGSKRYKARLVVKGFQQKEGIDYTEIFSPVVKMSTIRLVLGMVAAENLHLEQLDVKTAFLHGDLEEDLYMIQPEGFIAQGQENLVCKLKKSLYGLKQAPRQWYKKFDSFMHRIEFKRCEANHCCYVKSFDNSYIILLLYVDDMLIAGSSIEEINNLKKQLSKQFAMNDLGAAKQILGIRIIRDKANGTLKLSQSEYVKKVLSRFNMNEAKPVSTPLGSHFKLSKEQSPKTEEERDHMSKVPYASAIGSLMYAMVCTRPDIAHAMGVVSRFMSRPGKQHWEAVKWILRYLKGSSDTCLCFTGASLKLQGYVDADFAGDIDSRKSTTGFVFTMGGTAISWASNLQKIVTLSTTEAEYVAATETGKEMIWLHGFLDELGKKQEMDILHSDSQSAIFLAKNSAFHSKSKHIQTKYHFIRYLVEDKLVMLEKICGFKNPADMLTKGVTIEKLKLCAASIGLWNFLVSDGDCSSRPNVADREEVGYLLEQQVELGVLHLPHPKTNS</sequence>